<dbReference type="Pfam" id="PF22636">
    <property type="entry name" value="FlK"/>
    <property type="match status" value="1"/>
</dbReference>
<sequence length="126" mass="13299">MMLAPGLRARLLIMVEKEDTAIAVGSGDVPVLGTPRLLALAEQATVRAIADALEPGRTSVGTRVALDHLAASPIGAHVEIAAELTEVDGRRLVFGFTARSRETTVATGTIERVVVDRERFLAGTAR</sequence>
<evidence type="ECO:0000313" key="3">
    <source>
        <dbReference type="Proteomes" id="UP001595850"/>
    </source>
</evidence>
<dbReference type="RefSeq" id="WP_377291577.1">
    <property type="nucleotide sequence ID" value="NZ_JBHSBM010000027.1"/>
</dbReference>
<evidence type="ECO:0000313" key="2">
    <source>
        <dbReference type="EMBL" id="MFC4061419.1"/>
    </source>
</evidence>
<dbReference type="Gene3D" id="3.10.129.10">
    <property type="entry name" value="Hotdog Thioesterase"/>
    <property type="match status" value="1"/>
</dbReference>
<evidence type="ECO:0000259" key="1">
    <source>
        <dbReference type="Pfam" id="PF22636"/>
    </source>
</evidence>
<dbReference type="EMBL" id="JBHSBM010000027">
    <property type="protein sequence ID" value="MFC4061419.1"/>
    <property type="molecule type" value="Genomic_DNA"/>
</dbReference>
<dbReference type="InterPro" id="IPR029069">
    <property type="entry name" value="HotDog_dom_sf"/>
</dbReference>
<dbReference type="InterPro" id="IPR025540">
    <property type="entry name" value="FlK"/>
</dbReference>
<name>A0ABV8IER0_9ACTN</name>
<gene>
    <name evidence="2" type="ORF">ACFOWE_24220</name>
</gene>
<protein>
    <submittedName>
        <fullName evidence="2">Thioesterase family protein</fullName>
    </submittedName>
</protein>
<dbReference type="Proteomes" id="UP001595850">
    <property type="component" value="Unassembled WGS sequence"/>
</dbReference>
<accession>A0ABV8IER0</accession>
<reference evidence="3" key="1">
    <citation type="journal article" date="2019" name="Int. J. Syst. Evol. Microbiol.">
        <title>The Global Catalogue of Microorganisms (GCM) 10K type strain sequencing project: providing services to taxonomists for standard genome sequencing and annotation.</title>
        <authorList>
            <consortium name="The Broad Institute Genomics Platform"/>
            <consortium name="The Broad Institute Genome Sequencing Center for Infectious Disease"/>
            <person name="Wu L."/>
            <person name="Ma J."/>
        </authorList>
    </citation>
    <scope>NUCLEOTIDE SEQUENCE [LARGE SCALE GENOMIC DNA]</scope>
    <source>
        <strain evidence="3">TBRC 4489</strain>
    </source>
</reference>
<dbReference type="PANTHER" id="PTHR36934:SF1">
    <property type="entry name" value="THIOESTERASE DOMAIN-CONTAINING PROTEIN"/>
    <property type="match status" value="1"/>
</dbReference>
<feature type="domain" description="Fluoroacetyl-CoA-specific thioesterase-like" evidence="1">
    <location>
        <begin position="15"/>
        <end position="118"/>
    </location>
</feature>
<comment type="caution">
    <text evidence="2">The sequence shown here is derived from an EMBL/GenBank/DDBJ whole genome shotgun (WGS) entry which is preliminary data.</text>
</comment>
<organism evidence="2 3">
    <name type="scientific">Planomonospora corallina</name>
    <dbReference type="NCBI Taxonomy" id="1806052"/>
    <lineage>
        <taxon>Bacteria</taxon>
        <taxon>Bacillati</taxon>
        <taxon>Actinomycetota</taxon>
        <taxon>Actinomycetes</taxon>
        <taxon>Streptosporangiales</taxon>
        <taxon>Streptosporangiaceae</taxon>
        <taxon>Planomonospora</taxon>
    </lineage>
</organism>
<dbReference type="PIRSF" id="PIRSF014972">
    <property type="entry name" value="FlK"/>
    <property type="match status" value="1"/>
</dbReference>
<dbReference type="PANTHER" id="PTHR36934">
    <property type="entry name" value="BLR0278 PROTEIN"/>
    <property type="match status" value="1"/>
</dbReference>
<dbReference type="SUPFAM" id="SSF54637">
    <property type="entry name" value="Thioesterase/thiol ester dehydrase-isomerase"/>
    <property type="match status" value="1"/>
</dbReference>
<keyword evidence="3" id="KW-1185">Reference proteome</keyword>
<proteinExistence type="predicted"/>
<dbReference type="InterPro" id="IPR054485">
    <property type="entry name" value="FlK-like_dom"/>
</dbReference>